<keyword evidence="2" id="KW-1185">Reference proteome</keyword>
<dbReference type="RefSeq" id="WP_307391848.1">
    <property type="nucleotide sequence ID" value="NZ_BAAADK010000045.1"/>
</dbReference>
<dbReference type="Proteomes" id="UP001235840">
    <property type="component" value="Unassembled WGS sequence"/>
</dbReference>
<protein>
    <submittedName>
        <fullName evidence="1">Uncharacterized protein</fullName>
    </submittedName>
</protein>
<accession>A0ABT9VWG6</accession>
<evidence type="ECO:0000313" key="1">
    <source>
        <dbReference type="EMBL" id="MDQ0165152.1"/>
    </source>
</evidence>
<organism evidence="1 2">
    <name type="scientific">Caldalkalibacillus horti</name>
    <dbReference type="NCBI Taxonomy" id="77523"/>
    <lineage>
        <taxon>Bacteria</taxon>
        <taxon>Bacillati</taxon>
        <taxon>Bacillota</taxon>
        <taxon>Bacilli</taxon>
        <taxon>Bacillales</taxon>
        <taxon>Bacillaceae</taxon>
        <taxon>Caldalkalibacillus</taxon>
    </lineage>
</organism>
<evidence type="ECO:0000313" key="2">
    <source>
        <dbReference type="Proteomes" id="UP001235840"/>
    </source>
</evidence>
<proteinExistence type="predicted"/>
<comment type="caution">
    <text evidence="1">The sequence shown here is derived from an EMBL/GenBank/DDBJ whole genome shotgun (WGS) entry which is preliminary data.</text>
</comment>
<dbReference type="EMBL" id="JAUSTY010000004">
    <property type="protein sequence ID" value="MDQ0165152.1"/>
    <property type="molecule type" value="Genomic_DNA"/>
</dbReference>
<sequence>MAGTRGIAKLRGEQLNDKIIRNRHFDENQKIDEKYIALSWNEHKEILEDTKIDVWVQSNGHAVDGSDSIDVTNAISGRPVSTSIDTEGVVLGQKVELRKAGTDDTPKISSTGKKVYGRLRGGVGTDEGNFYLDFYINGDAGEEAYIFSADAEDIDFRFIVRTNLAVLPVDALVSGGSGFVEGATDAKAYMNLLQLMKDLYGAAGSLNGDGNVTLTKSIIQQLEDEALERAEADQLIVSNLSDRNGSGLVGVVLDPNYSGVTVQQVVSELAERLNAQEELSNSDVVAARTRDEDTPNGFFEANQFDTLKDRLVDTENKMDATLKSHADRLLEIEVQDEREVYEAVGGESSYVLTNGVAKANTLFLSLNGQLQAPGLHYSEILDADGNITGVEFEPDLLEVHEEKPDVLLLWYKKVINLSA</sequence>
<name>A0ABT9VWG6_9BACI</name>
<gene>
    <name evidence="1" type="ORF">J2S11_001052</name>
</gene>
<reference evidence="1 2" key="1">
    <citation type="submission" date="2023-07" db="EMBL/GenBank/DDBJ databases">
        <title>Genomic Encyclopedia of Type Strains, Phase IV (KMG-IV): sequencing the most valuable type-strain genomes for metagenomic binning, comparative biology and taxonomic classification.</title>
        <authorList>
            <person name="Goeker M."/>
        </authorList>
    </citation>
    <scope>NUCLEOTIDE SEQUENCE [LARGE SCALE GENOMIC DNA]</scope>
    <source>
        <strain evidence="1 2">DSM 12751</strain>
    </source>
</reference>